<proteinExistence type="predicted"/>
<gene>
    <name evidence="3" type="ORF">ACEUDJ_18265</name>
</gene>
<dbReference type="GeneID" id="97222085"/>
<dbReference type="InterPro" id="IPR007844">
    <property type="entry name" value="AsmA"/>
</dbReference>
<feature type="region of interest" description="Disordered" evidence="1">
    <location>
        <begin position="125"/>
        <end position="154"/>
    </location>
</feature>
<organism evidence="3 4">
    <name type="scientific">Aeromonas bivalvium</name>
    <dbReference type="NCBI Taxonomy" id="440079"/>
    <lineage>
        <taxon>Bacteria</taxon>
        <taxon>Pseudomonadati</taxon>
        <taxon>Pseudomonadota</taxon>
        <taxon>Gammaproteobacteria</taxon>
        <taxon>Aeromonadales</taxon>
        <taxon>Aeromonadaceae</taxon>
        <taxon>Aeromonas</taxon>
    </lineage>
</organism>
<accession>A0ABW9GWJ6</accession>
<sequence length="714" mass="75364">MKKILYAVLGLAAALLIAITSLVTLVDPAQFKPLLMEQVKKNTGRDLVIDGPISWTFWPSLGLSLEQAALRNPAGFAEQDLVRFERGQASVAVLPLLSRRLQVGEVSLEGAHLFIQTRADGSSNLTGLTRSAQGGGASTRAPGQDESGQASGPEPWQLAIESLSLTQASALVIDDRNGSRLQLTRLDLSLGELKPDSWVPMTFSLNGEHQGLTLAAKGGTRLRLGRDLASSELEGLTVEGKLAQGDTRLDRFTLGADRLTLGQWSQLGVSAQGRQGELAFDLTASLKGRLDGAQSLLDLADVTLDGVLKGPDLPRPEIKVVLGAEGQWAMASKTLTLSRVALGADELQLAGNGSLIMKDIPGIRFDLAAERLDLDAWRPTKAKEAPVAKEAGSKPVADKGAGKAAGSAGLAATGEAEPDLAWLKGLDLAGRLKVGTLIADGVKAEQVDLALAADAGLVRITGFNARLFGGSAQGEGVIDARQQPATFQVHKQIAGVDLQPLLQTLAQTDLLAGRGSADIRLSGRGLSSHALRSQLAGTLDLKVEDGALHGINLPQMLREARATLKGEKAREAGEARKTDFSALTAHFRIGQGKASSDDIRLLAPALRVEGKGSTALVPETLDFLMATTVVETSKGQGGKGLEDLKGITIPVIIGGHWRQPSYRLDVKGLLADNQLLEEKARKEAERGLKKLLGDKADDEQIKGVADQLLKGLFK</sequence>
<evidence type="ECO:0000256" key="1">
    <source>
        <dbReference type="SAM" id="MobiDB-lite"/>
    </source>
</evidence>
<dbReference type="PANTHER" id="PTHR30441">
    <property type="entry name" value="DUF748 DOMAIN-CONTAINING PROTEIN"/>
    <property type="match status" value="1"/>
</dbReference>
<dbReference type="EMBL" id="JBGXBU010000011">
    <property type="protein sequence ID" value="MFM4894790.1"/>
    <property type="molecule type" value="Genomic_DNA"/>
</dbReference>
<reference evidence="3 4" key="1">
    <citation type="submission" date="2024-09" db="EMBL/GenBank/DDBJ databases">
        <title>Aeromonas strains Genome sequencing and assembly.</title>
        <authorList>
            <person name="Hu X."/>
            <person name="Tang B."/>
        </authorList>
    </citation>
    <scope>NUCLEOTIDE SEQUENCE [LARGE SCALE GENOMIC DNA]</scope>
    <source>
        <strain evidence="3 4">NB23SCDHY001</strain>
    </source>
</reference>
<evidence type="ECO:0000313" key="3">
    <source>
        <dbReference type="EMBL" id="MFM4894790.1"/>
    </source>
</evidence>
<dbReference type="Pfam" id="PF05170">
    <property type="entry name" value="AsmA"/>
    <property type="match status" value="1"/>
</dbReference>
<feature type="domain" description="AsmA" evidence="2">
    <location>
        <begin position="1"/>
        <end position="598"/>
    </location>
</feature>
<evidence type="ECO:0000259" key="2">
    <source>
        <dbReference type="Pfam" id="PF05170"/>
    </source>
</evidence>
<protein>
    <submittedName>
        <fullName evidence="3">AsmA family protein</fullName>
    </submittedName>
</protein>
<keyword evidence="4" id="KW-1185">Reference proteome</keyword>
<comment type="caution">
    <text evidence="3">The sequence shown here is derived from an EMBL/GenBank/DDBJ whole genome shotgun (WGS) entry which is preliminary data.</text>
</comment>
<dbReference type="RefSeq" id="WP_408791741.1">
    <property type="nucleotide sequence ID" value="NZ_JBGXBU010000011.1"/>
</dbReference>
<evidence type="ECO:0000313" key="4">
    <source>
        <dbReference type="Proteomes" id="UP001630969"/>
    </source>
</evidence>
<dbReference type="Proteomes" id="UP001630969">
    <property type="component" value="Unassembled WGS sequence"/>
</dbReference>
<name>A0ABW9GWJ6_9GAMM</name>
<dbReference type="PANTHER" id="PTHR30441:SF4">
    <property type="entry name" value="PROTEIN ASMA"/>
    <property type="match status" value="1"/>
</dbReference>
<dbReference type="InterPro" id="IPR052894">
    <property type="entry name" value="AsmA-related"/>
</dbReference>